<dbReference type="Gene3D" id="3.20.20.190">
    <property type="entry name" value="Phosphatidylinositol (PI) phosphodiesterase"/>
    <property type="match status" value="1"/>
</dbReference>
<sequence>MSTGQHGSGAVEDRRCERSDDNRDRFGPGGQNQQPQLQPGVILIAISLLPVLTTDLLRRHRTPRATRTDIMIIMPASDYEFFDVPFLAFAHRGGAELPANVGKENTLYAFGNAVELGYRYLETDVHATADDQLVAFHDPRLDRVTDRTGAIGELSFKQVRSARVAGELQIPTLAELIEAFPQARFNIDCKAEGAVAPLARQILDLGIGDRVCVSSFGVDRLRRLRKLLPGVASAVSSRGIAQLRFLPWLTRVPLIKNLIDSPGVALQLPVTTTIAGREVTVVTPSLVKAAHRSGRQVHVWTVNESAEIERLLDLGVDGIFTDRPDTLKSVLQARGLWTAGSER</sequence>
<feature type="region of interest" description="Disordered" evidence="1">
    <location>
        <begin position="1"/>
        <end position="35"/>
    </location>
</feature>
<dbReference type="PANTHER" id="PTHR43805">
    <property type="entry name" value="GLYCEROPHOSPHORYL DIESTER PHOSPHODIESTERASE"/>
    <property type="match status" value="1"/>
</dbReference>
<dbReference type="PROSITE" id="PS51704">
    <property type="entry name" value="GP_PDE"/>
    <property type="match status" value="1"/>
</dbReference>
<evidence type="ECO:0000313" key="4">
    <source>
        <dbReference type="Proteomes" id="UP000199103"/>
    </source>
</evidence>
<reference evidence="3 4" key="1">
    <citation type="submission" date="2016-10" db="EMBL/GenBank/DDBJ databases">
        <authorList>
            <person name="de Groot N.N."/>
        </authorList>
    </citation>
    <scope>NUCLEOTIDE SEQUENCE [LARGE SCALE GENOMIC DNA]</scope>
    <source>
        <strain evidence="3 4">DSM 21800</strain>
    </source>
</reference>
<feature type="compositionally biased region" description="Basic and acidic residues" evidence="1">
    <location>
        <begin position="11"/>
        <end position="26"/>
    </location>
</feature>
<dbReference type="STRING" id="630515.SAMN04489812_5787"/>
<name>A0A1H2AAF6_9ACTN</name>
<dbReference type="Pfam" id="PF03009">
    <property type="entry name" value="GDPD"/>
    <property type="match status" value="1"/>
</dbReference>
<dbReference type="CDD" id="cd08561">
    <property type="entry name" value="GDPD_cytoplasmic_ScUgpQ2_like"/>
    <property type="match status" value="1"/>
</dbReference>
<dbReference type="SUPFAM" id="SSF51695">
    <property type="entry name" value="PLC-like phosphodiesterases"/>
    <property type="match status" value="1"/>
</dbReference>
<dbReference type="InterPro" id="IPR030395">
    <property type="entry name" value="GP_PDE_dom"/>
</dbReference>
<evidence type="ECO:0000256" key="1">
    <source>
        <dbReference type="SAM" id="MobiDB-lite"/>
    </source>
</evidence>
<organism evidence="3 4">
    <name type="scientific">Microlunatus soli</name>
    <dbReference type="NCBI Taxonomy" id="630515"/>
    <lineage>
        <taxon>Bacteria</taxon>
        <taxon>Bacillati</taxon>
        <taxon>Actinomycetota</taxon>
        <taxon>Actinomycetes</taxon>
        <taxon>Propionibacteriales</taxon>
        <taxon>Propionibacteriaceae</taxon>
        <taxon>Microlunatus</taxon>
    </lineage>
</organism>
<dbReference type="PANTHER" id="PTHR43805:SF1">
    <property type="entry name" value="GP-PDE DOMAIN-CONTAINING PROTEIN"/>
    <property type="match status" value="1"/>
</dbReference>
<keyword evidence="4" id="KW-1185">Reference proteome</keyword>
<dbReference type="GO" id="GO:0006629">
    <property type="term" value="P:lipid metabolic process"/>
    <property type="evidence" value="ECO:0007669"/>
    <property type="project" value="InterPro"/>
</dbReference>
<evidence type="ECO:0000259" key="2">
    <source>
        <dbReference type="PROSITE" id="PS51704"/>
    </source>
</evidence>
<evidence type="ECO:0000313" key="3">
    <source>
        <dbReference type="EMBL" id="SDT42873.1"/>
    </source>
</evidence>
<dbReference type="InterPro" id="IPR017946">
    <property type="entry name" value="PLC-like_Pdiesterase_TIM-brl"/>
</dbReference>
<accession>A0A1H2AAF6</accession>
<proteinExistence type="predicted"/>
<dbReference type="Proteomes" id="UP000199103">
    <property type="component" value="Chromosome I"/>
</dbReference>
<dbReference type="GO" id="GO:0008081">
    <property type="term" value="F:phosphoric diester hydrolase activity"/>
    <property type="evidence" value="ECO:0007669"/>
    <property type="project" value="InterPro"/>
</dbReference>
<feature type="domain" description="GP-PDE" evidence="2">
    <location>
        <begin position="86"/>
        <end position="331"/>
    </location>
</feature>
<dbReference type="EMBL" id="LT629772">
    <property type="protein sequence ID" value="SDT42873.1"/>
    <property type="molecule type" value="Genomic_DNA"/>
</dbReference>
<gene>
    <name evidence="3" type="ORF">SAMN04489812_5787</name>
</gene>
<protein>
    <submittedName>
        <fullName evidence="3">Glycerophosphoryl diester phosphodiesterase</fullName>
    </submittedName>
</protein>
<dbReference type="AlphaFoldDB" id="A0A1H2AAF6"/>